<sequence length="1721" mass="177313">MYPHTSILPSERASPQYATWLKDGLEDKWRNNFDKIFQVITLKRCAPMIKFDTGDMLVMADISQLFRDALQHEDMLGMVPSDLDPTYNNGGLLVVGKNRLKAGQLPDDLRAVAASTQINREQGLLQAYLRGAGRAFFRRLPKKYNVEWHYWLVAQRGSRRKQPLLRSHDAAIVHFVGAKPWQWAVPPSKWHTYWWQEHARHRLLVHCQHSTEAHVANWIVLQYKLQASLVPGNLGQTLSDVRACATDVPLVNSTQRRWSNQPRPPRAPTPVVPSPLARPRPPVVPLPPASRAPARIAAHVWRFAARDPSASADGAISDGFATAALRAAFADGAEIARQPATVDIGRALDGPTAVVAALVAARTRYRTASALEGAVAAAAVCTAARDAAARALLARAAAGAPAVRLDARDEELALAAHDIARAAIGPQGASAAAYALGALGDAPPCLISGGRAAALHGDVHGCAEALRHRSVHELPPELLSAYYLAVLSRLVGARCCAALVRAGDGARGSSVAFVPPIELARTGTAAEPLLVVLARCPAGAGGLFVEGEGGVVYNSPVVNSLVHIPLVPVYADADAAAEPAVAVAPRETQPAGGVARRADASAACAAVAAERIAGLVPWLPGALAVLASRLHAPPTSAATDEAEGARRELTALAATLRAAVRTRALAARPPPAHGAGAAGAAAPVGNDCLLAAVLAALPAAAARRASARRARAAAAARRRHGGARGGRAEPVGHATLWAWERDRAADGRPMGAAPRQFARGDAVLVGAARTRRARASAADAPAAAAAAPAPAADDRRVLLDAAVQRASQASSELAANVSGGEGLVALEAACCAARSGGGGAAAATRRAAHATPALAASAVQAPKSGGAVATAAAQRAPAGAARAAHTSAARSSRQPTARTTVERPAARVLADARRAPRRRRRRASAPEPAAVVARAAAAAFASGVRVVARVAATLRAQQLAAHALAAAQLPTAQAAAHAAPGGAGPIVHAQRREQAIPVTSQQARLATPGDVQAVLVASKVRTPLPGRRPDGLARSAEPPSNRSPSAHNATSAFLEHVLGPDVFKVVVIQTCAVINSGGSTAVAPRPGGPRALKRERPLAHGTGKAVREAGACAKAVRESLDSGATDAERLVSIYRGAGSAGANAFAPLYVSLTAAWRAARTPELIPTLLDFARRIGLDAHAPEAAQLCARTGVLHLEWLFGRRRDVEALARGALSAVSHSSPRCSTPRARQATGLLAGADPKRDLVPLALWLTEMLRADATLRPLFSAPPNEHGDSRRELDAQSRQEEETFRQMMRAPNTLADRYLKGQCGSLPLHAAQQAQRAAAPPDTRGDAEYAAELHAQYTAEDERDRTAKGMADKAREDARTREADQSGPTALQPAPNSPASPPGRIRFSPLADDGVDERLAKLHHADAARRARQLPGNQPAQPPRQRARGPRRTWRHGAQPPRVAGLEDASDRAAGGTRPSRTTTRAAAAAGAAGCAVALVAAARAASAAGSDASWVATGGGLHGGARRRGGRVLAVRAAGGHRDRAAGARARGSAARCAVVAGLAAGAAICAVLLVAAVNAAVCAAPMGTVCAAAACATAGSAAALPLVGARAARSAPASVGGALRGGLLPRLRVDDGPGARGCGLRGGELRGGERVGGERLGAQRGGDARDRARARSQRRGGGARDGCCRLGGSGGGGGGGGAARGARRRGRARRAARRWPARWAACRSPSRS</sequence>
<name>A0A8J5XCR4_DIALT</name>
<feature type="region of interest" description="Disordered" evidence="1">
    <location>
        <begin position="1415"/>
        <end position="1471"/>
    </location>
</feature>
<dbReference type="GO" id="GO:0006406">
    <property type="term" value="P:mRNA export from nucleus"/>
    <property type="evidence" value="ECO:0007669"/>
    <property type="project" value="TreeGrafter"/>
</dbReference>
<reference evidence="3" key="1">
    <citation type="submission" date="2021-05" db="EMBL/GenBank/DDBJ databases">
        <title>The genome of the haptophyte Pavlova lutheri (Diacronema luteri, Pavlovales) - a model for lipid biosynthesis in eukaryotic algae.</title>
        <authorList>
            <person name="Hulatt C.J."/>
            <person name="Posewitz M.C."/>
        </authorList>
    </citation>
    <scope>NUCLEOTIDE SEQUENCE</scope>
    <source>
        <strain evidence="3">NIVA-4/92</strain>
    </source>
</reference>
<feature type="region of interest" description="Disordered" evidence="1">
    <location>
        <begin position="1642"/>
        <end position="1721"/>
    </location>
</feature>
<feature type="compositionally biased region" description="Basic and acidic residues" evidence="1">
    <location>
        <begin position="900"/>
        <end position="914"/>
    </location>
</feature>
<dbReference type="GO" id="GO:0017056">
    <property type="term" value="F:structural constituent of nuclear pore"/>
    <property type="evidence" value="ECO:0007669"/>
    <property type="project" value="TreeGrafter"/>
</dbReference>
<feature type="transmembrane region" description="Helical" evidence="2">
    <location>
        <begin position="1572"/>
        <end position="1596"/>
    </location>
</feature>
<protein>
    <submittedName>
        <fullName evidence="3">Uncharacterized protein</fullName>
    </submittedName>
</protein>
<evidence type="ECO:0000256" key="2">
    <source>
        <dbReference type="SAM" id="Phobius"/>
    </source>
</evidence>
<evidence type="ECO:0000313" key="3">
    <source>
        <dbReference type="EMBL" id="KAG8458350.1"/>
    </source>
</evidence>
<feature type="compositionally biased region" description="Low complexity" evidence="1">
    <location>
        <begin position="877"/>
        <end position="893"/>
    </location>
</feature>
<feature type="compositionally biased region" description="Polar residues" evidence="1">
    <location>
        <begin position="1038"/>
        <end position="1047"/>
    </location>
</feature>
<feature type="compositionally biased region" description="Basic and acidic residues" evidence="1">
    <location>
        <begin position="1347"/>
        <end position="1371"/>
    </location>
</feature>
<dbReference type="PANTHER" id="PTHR18898">
    <property type="entry name" value="NUCLEOPROTEIN TPR-RELATED"/>
    <property type="match status" value="1"/>
</dbReference>
<feature type="region of interest" description="Disordered" evidence="1">
    <location>
        <begin position="1266"/>
        <end position="1290"/>
    </location>
</feature>
<keyword evidence="2" id="KW-0812">Transmembrane</keyword>
<dbReference type="Proteomes" id="UP000751190">
    <property type="component" value="Unassembled WGS sequence"/>
</dbReference>
<comment type="caution">
    <text evidence="3">The sequence shown here is derived from an EMBL/GenBank/DDBJ whole genome shotgun (WGS) entry which is preliminary data.</text>
</comment>
<feature type="compositionally biased region" description="Low complexity" evidence="1">
    <location>
        <begin position="1710"/>
        <end position="1721"/>
    </location>
</feature>
<keyword evidence="2" id="KW-1133">Transmembrane helix</keyword>
<keyword evidence="4" id="KW-1185">Reference proteome</keyword>
<dbReference type="GO" id="GO:0005643">
    <property type="term" value="C:nuclear pore"/>
    <property type="evidence" value="ECO:0007669"/>
    <property type="project" value="TreeGrafter"/>
</dbReference>
<accession>A0A8J5XCR4</accession>
<feature type="compositionally biased region" description="Basic residues" evidence="1">
    <location>
        <begin position="1432"/>
        <end position="1442"/>
    </location>
</feature>
<feature type="region of interest" description="Disordered" evidence="1">
    <location>
        <begin position="1019"/>
        <end position="1047"/>
    </location>
</feature>
<dbReference type="SUPFAM" id="SSF53448">
    <property type="entry name" value="Nucleotide-diphospho-sugar transferases"/>
    <property type="match status" value="1"/>
</dbReference>
<organism evidence="3 4">
    <name type="scientific">Diacronema lutheri</name>
    <name type="common">Unicellular marine alga</name>
    <name type="synonym">Monochrysis lutheri</name>
    <dbReference type="NCBI Taxonomy" id="2081491"/>
    <lineage>
        <taxon>Eukaryota</taxon>
        <taxon>Haptista</taxon>
        <taxon>Haptophyta</taxon>
        <taxon>Pavlovophyceae</taxon>
        <taxon>Pavlovales</taxon>
        <taxon>Pavlovaceae</taxon>
        <taxon>Diacronema</taxon>
    </lineage>
</organism>
<dbReference type="EMBL" id="JAGTXO010000053">
    <property type="protein sequence ID" value="KAG8458350.1"/>
    <property type="molecule type" value="Genomic_DNA"/>
</dbReference>
<dbReference type="Gene3D" id="3.90.550.10">
    <property type="entry name" value="Spore Coat Polysaccharide Biosynthesis Protein SpsA, Chain A"/>
    <property type="match status" value="1"/>
</dbReference>
<feature type="compositionally biased region" description="Gly residues" evidence="1">
    <location>
        <begin position="1668"/>
        <end position="1692"/>
    </location>
</feature>
<feature type="region of interest" description="Disordered" evidence="1">
    <location>
        <begin position="254"/>
        <end position="279"/>
    </location>
</feature>
<gene>
    <name evidence="3" type="ORF">KFE25_011734</name>
</gene>
<feature type="compositionally biased region" description="Pro residues" evidence="1">
    <location>
        <begin position="262"/>
        <end position="279"/>
    </location>
</feature>
<feature type="compositionally biased region" description="Low complexity" evidence="1">
    <location>
        <begin position="1459"/>
        <end position="1471"/>
    </location>
</feature>
<keyword evidence="2" id="KW-0472">Membrane</keyword>
<evidence type="ECO:0000256" key="1">
    <source>
        <dbReference type="SAM" id="MobiDB-lite"/>
    </source>
</evidence>
<feature type="region of interest" description="Disordered" evidence="1">
    <location>
        <begin position="877"/>
        <end position="926"/>
    </location>
</feature>
<dbReference type="InterPro" id="IPR029044">
    <property type="entry name" value="Nucleotide-diphossugar_trans"/>
</dbReference>
<evidence type="ECO:0000313" key="4">
    <source>
        <dbReference type="Proteomes" id="UP000751190"/>
    </source>
</evidence>
<feature type="transmembrane region" description="Helical" evidence="2">
    <location>
        <begin position="1545"/>
        <end position="1566"/>
    </location>
</feature>
<proteinExistence type="predicted"/>
<feature type="region of interest" description="Disordered" evidence="1">
    <location>
        <begin position="1342"/>
        <end position="1397"/>
    </location>
</feature>
<feature type="compositionally biased region" description="Basic residues" evidence="1">
    <location>
        <begin position="1694"/>
        <end position="1709"/>
    </location>
</feature>
<dbReference type="PANTHER" id="PTHR18898:SF2">
    <property type="entry name" value="NUCLEOPROTEIN TPR"/>
    <property type="match status" value="1"/>
</dbReference>
<feature type="compositionally biased region" description="Basic and acidic residues" evidence="1">
    <location>
        <begin position="1272"/>
        <end position="1290"/>
    </location>
</feature>